<dbReference type="InterPro" id="IPR019791">
    <property type="entry name" value="Haem_peroxidase_animal"/>
</dbReference>
<dbReference type="FunFam" id="1.10.640.10:FF:000001">
    <property type="entry name" value="Peroxidasin homolog"/>
    <property type="match status" value="1"/>
</dbReference>
<keyword evidence="2 9" id="KW-0349">Heme</keyword>
<dbReference type="OrthoDB" id="823504at2759"/>
<protein>
    <submittedName>
        <fullName evidence="11">PERE peroxidase</fullName>
    </submittedName>
</protein>
<proteinExistence type="inferred from homology"/>
<sequence length="715" mass="81670">MKGEIFLGLLVILNLFQTSASSFYGPGQELSDTSLLSSVTEAKRLVDVAYKRTRDRLKQRLQDDALTPAELLRYFKQPVEGTRAAVRAADYVQTTLSLLKEKLRWTVRGDFNVTDLLTPAQLGMIFKASGCDQQDKKINCAFSGYRTITGECNNRRRPSLGASNRALARWLPAEYEDGESIPRGWTEGKCFSGFPLPLVRQVSNEIVRFPPERLRMDQHRSLMFMQWGQFIDHDLDFSPETPARVTFGGGIDCDTSCAKRPPCFPIQIPPNDPRIKNRRDCLPFFRSAPACTRGRAVRDQINALTSFLDGSMVYGSEVSVANRLRDRCHRRGLLAVNHNFTDRGRAYMPFGPMRKEPCLKASGAARIPCFFAGDTRASEMLELACMHTLFLREHNRLAGKLKRLNPHWNDEKLYQEARKILGAMIQIITYRDYLPLLLGCRFQRLIPRYRGYNESVDPRISNVFTLAFRFAHASVPPTVGRLNENYKPITPEIPLRTSFFAIWRIIKEGGIDPYLRNLMASQAKLMTQQQMVVDELRDRMFEQVERIGFDLAALNMQRSRDHGLPGYNSWRQFCGLSQPSGVKSLGRVLGNQDLARKFLKLYGTPKNIDIWIGALAEPFVRGGRVGPLMACLIGTQFRIIRDGDRFWWENPGVFTPQQRRSLAKISLSRIICDNTHITKVSRHIFQANRYPHGFVSCRQIPKLDLRPWKSTCSEE</sequence>
<dbReference type="PANTHER" id="PTHR11475">
    <property type="entry name" value="OXIDASE/PEROXIDASE"/>
    <property type="match status" value="1"/>
</dbReference>
<dbReference type="PRINTS" id="PR00457">
    <property type="entry name" value="ANPEROXIDASE"/>
</dbReference>
<evidence type="ECO:0000256" key="4">
    <source>
        <dbReference type="ARBA" id="ARBA00022729"/>
    </source>
</evidence>
<evidence type="ECO:0000313" key="12">
    <source>
        <dbReference type="Proteomes" id="UP000553648"/>
    </source>
</evidence>
<dbReference type="SUPFAM" id="SSF48113">
    <property type="entry name" value="Heme-dependent peroxidases"/>
    <property type="match status" value="1"/>
</dbReference>
<evidence type="ECO:0000256" key="9">
    <source>
        <dbReference type="PIRSR" id="PIRSR619791-2"/>
    </source>
</evidence>
<comment type="cofactor">
    <cofactor evidence="1">
        <name>heme b</name>
        <dbReference type="ChEBI" id="CHEBI:60344"/>
    </cofactor>
</comment>
<accession>A0A7L1CPH8</accession>
<dbReference type="GO" id="GO:0042742">
    <property type="term" value="P:defense response to bacterium"/>
    <property type="evidence" value="ECO:0007669"/>
    <property type="project" value="TreeGrafter"/>
</dbReference>
<evidence type="ECO:0000256" key="3">
    <source>
        <dbReference type="ARBA" id="ARBA00022723"/>
    </source>
</evidence>
<keyword evidence="3 9" id="KW-0479">Metal-binding</keyword>
<keyword evidence="11" id="KW-0575">Peroxidase</keyword>
<dbReference type="GO" id="GO:0046872">
    <property type="term" value="F:metal ion binding"/>
    <property type="evidence" value="ECO:0007669"/>
    <property type="project" value="UniProtKB-KW"/>
</dbReference>
<evidence type="ECO:0000256" key="7">
    <source>
        <dbReference type="ARBA" id="ARBA00023157"/>
    </source>
</evidence>
<name>A0A7L1CPH8_9PASS</name>
<dbReference type="Proteomes" id="UP000553648">
    <property type="component" value="Unassembled WGS sequence"/>
</dbReference>
<evidence type="ECO:0000313" key="11">
    <source>
        <dbReference type="EMBL" id="NXM67581.1"/>
    </source>
</evidence>
<dbReference type="CDD" id="cd09824">
    <property type="entry name" value="myeloperoxidase_like"/>
    <property type="match status" value="1"/>
</dbReference>
<comment type="similarity">
    <text evidence="8">Belongs to the peroxidase family. XPO subfamily.</text>
</comment>
<comment type="caution">
    <text evidence="11">The sequence shown here is derived from an EMBL/GenBank/DDBJ whole genome shotgun (WGS) entry which is preliminary data.</text>
</comment>
<feature type="signal peptide" evidence="10">
    <location>
        <begin position="1"/>
        <end position="22"/>
    </location>
</feature>
<keyword evidence="5" id="KW-0560">Oxidoreductase</keyword>
<keyword evidence="7" id="KW-1015">Disulfide bond</keyword>
<evidence type="ECO:0000256" key="10">
    <source>
        <dbReference type="SAM" id="SignalP"/>
    </source>
</evidence>
<organism evidence="11 12">
    <name type="scientific">Serilophus lunatus</name>
    <name type="common">silver-breasted broadbill</name>
    <dbReference type="NCBI Taxonomy" id="239386"/>
    <lineage>
        <taxon>Eukaryota</taxon>
        <taxon>Metazoa</taxon>
        <taxon>Chordata</taxon>
        <taxon>Craniata</taxon>
        <taxon>Vertebrata</taxon>
        <taxon>Euteleostomi</taxon>
        <taxon>Archelosauria</taxon>
        <taxon>Archosauria</taxon>
        <taxon>Dinosauria</taxon>
        <taxon>Saurischia</taxon>
        <taxon>Theropoda</taxon>
        <taxon>Coelurosauria</taxon>
        <taxon>Aves</taxon>
        <taxon>Neognathae</taxon>
        <taxon>Neoaves</taxon>
        <taxon>Telluraves</taxon>
        <taxon>Australaves</taxon>
        <taxon>Passeriformes</taxon>
        <taxon>Eurylaimidae</taxon>
        <taxon>Serilophus</taxon>
    </lineage>
</organism>
<dbReference type="PANTHER" id="PTHR11475:SF63">
    <property type="entry name" value="EOSINOPHIL PEROXIDASE"/>
    <property type="match status" value="1"/>
</dbReference>
<evidence type="ECO:0000256" key="6">
    <source>
        <dbReference type="ARBA" id="ARBA00023004"/>
    </source>
</evidence>
<dbReference type="GO" id="GO:0006979">
    <property type="term" value="P:response to oxidative stress"/>
    <property type="evidence" value="ECO:0007669"/>
    <property type="project" value="InterPro"/>
</dbReference>
<keyword evidence="12" id="KW-1185">Reference proteome</keyword>
<dbReference type="InterPro" id="IPR037120">
    <property type="entry name" value="Haem_peroxidase_sf_animal"/>
</dbReference>
<feature type="binding site" description="axial binding residue" evidence="9">
    <location>
        <position position="472"/>
    </location>
    <ligand>
        <name>heme b</name>
        <dbReference type="ChEBI" id="CHEBI:60344"/>
    </ligand>
    <ligandPart>
        <name>Fe</name>
        <dbReference type="ChEBI" id="CHEBI:18248"/>
    </ligandPart>
</feature>
<evidence type="ECO:0000256" key="8">
    <source>
        <dbReference type="ARBA" id="ARBA00061342"/>
    </source>
</evidence>
<dbReference type="Pfam" id="PF03098">
    <property type="entry name" value="An_peroxidase"/>
    <property type="match status" value="1"/>
</dbReference>
<dbReference type="InterPro" id="IPR010255">
    <property type="entry name" value="Haem_peroxidase_sf"/>
</dbReference>
<keyword evidence="4 10" id="KW-0732">Signal</keyword>
<feature type="chain" id="PRO_5029758203" evidence="10">
    <location>
        <begin position="23"/>
        <end position="715"/>
    </location>
</feature>
<evidence type="ECO:0000256" key="2">
    <source>
        <dbReference type="ARBA" id="ARBA00022617"/>
    </source>
</evidence>
<dbReference type="GO" id="GO:0020037">
    <property type="term" value="F:heme binding"/>
    <property type="evidence" value="ECO:0007669"/>
    <property type="project" value="InterPro"/>
</dbReference>
<reference evidence="11 12" key="1">
    <citation type="submission" date="2019-09" db="EMBL/GenBank/DDBJ databases">
        <title>Bird 10,000 Genomes (B10K) Project - Family phase.</title>
        <authorList>
            <person name="Zhang G."/>
        </authorList>
    </citation>
    <scope>NUCLEOTIDE SEQUENCE [LARGE SCALE GENOMIC DNA]</scope>
    <source>
        <strain evidence="11">B10K-DU-002-03</strain>
        <tissue evidence="11">Muscle</tissue>
    </source>
</reference>
<dbReference type="AlphaFoldDB" id="A0A7L1CPH8"/>
<evidence type="ECO:0000256" key="5">
    <source>
        <dbReference type="ARBA" id="ARBA00023002"/>
    </source>
</evidence>
<dbReference type="EMBL" id="VXBA01001115">
    <property type="protein sequence ID" value="NXM67581.1"/>
    <property type="molecule type" value="Genomic_DNA"/>
</dbReference>
<feature type="non-terminal residue" evidence="11">
    <location>
        <position position="715"/>
    </location>
</feature>
<dbReference type="PROSITE" id="PS50292">
    <property type="entry name" value="PEROXIDASE_3"/>
    <property type="match status" value="1"/>
</dbReference>
<keyword evidence="6 9" id="KW-0408">Iron</keyword>
<feature type="non-terminal residue" evidence="11">
    <location>
        <position position="1"/>
    </location>
</feature>
<dbReference type="Gene3D" id="1.10.640.10">
    <property type="entry name" value="Haem peroxidase domain superfamily, animal type"/>
    <property type="match status" value="1"/>
</dbReference>
<gene>
    <name evidence="11" type="primary">Epx</name>
    <name evidence="11" type="ORF">SERLUN_R05161</name>
</gene>
<dbReference type="GO" id="GO:0005615">
    <property type="term" value="C:extracellular space"/>
    <property type="evidence" value="ECO:0007669"/>
    <property type="project" value="TreeGrafter"/>
</dbReference>
<evidence type="ECO:0000256" key="1">
    <source>
        <dbReference type="ARBA" id="ARBA00001970"/>
    </source>
</evidence>
<dbReference type="GO" id="GO:0004601">
    <property type="term" value="F:peroxidase activity"/>
    <property type="evidence" value="ECO:0007669"/>
    <property type="project" value="UniProtKB-KW"/>
</dbReference>